<sequence length="90" mass="9367">MFHASTLLISISPSSFVVSGGSSLRGWGGVGQPRVPPVSNVSGSRMVHERSGNVANRSIKLSLGNVRDGPFLWAIGKSIGASCMVTDKVI</sequence>
<gene>
    <name evidence="1" type="ORF">VNO78_30400</name>
</gene>
<keyword evidence="2" id="KW-1185">Reference proteome</keyword>
<evidence type="ECO:0000313" key="2">
    <source>
        <dbReference type="Proteomes" id="UP001386955"/>
    </source>
</evidence>
<comment type="caution">
    <text evidence="1">The sequence shown here is derived from an EMBL/GenBank/DDBJ whole genome shotgun (WGS) entry which is preliminary data.</text>
</comment>
<accession>A0AAN9RXT3</accession>
<dbReference type="Proteomes" id="UP001386955">
    <property type="component" value="Unassembled WGS sequence"/>
</dbReference>
<evidence type="ECO:0000313" key="1">
    <source>
        <dbReference type="EMBL" id="KAK7384699.1"/>
    </source>
</evidence>
<proteinExistence type="predicted"/>
<protein>
    <submittedName>
        <fullName evidence="1">Uncharacterized protein</fullName>
    </submittedName>
</protein>
<dbReference type="AlphaFoldDB" id="A0AAN9RXT3"/>
<reference evidence="1 2" key="1">
    <citation type="submission" date="2024-01" db="EMBL/GenBank/DDBJ databases">
        <title>The genomes of 5 underutilized Papilionoideae crops provide insights into root nodulation and disease resistanc.</title>
        <authorList>
            <person name="Jiang F."/>
        </authorList>
    </citation>
    <scope>NUCLEOTIDE SEQUENCE [LARGE SCALE GENOMIC DNA]</scope>
    <source>
        <strain evidence="1">DUOXIRENSHENG_FW03</strain>
        <tissue evidence="1">Leaves</tissue>
    </source>
</reference>
<organism evidence="1 2">
    <name type="scientific">Psophocarpus tetragonolobus</name>
    <name type="common">Winged bean</name>
    <name type="synonym">Dolichos tetragonolobus</name>
    <dbReference type="NCBI Taxonomy" id="3891"/>
    <lineage>
        <taxon>Eukaryota</taxon>
        <taxon>Viridiplantae</taxon>
        <taxon>Streptophyta</taxon>
        <taxon>Embryophyta</taxon>
        <taxon>Tracheophyta</taxon>
        <taxon>Spermatophyta</taxon>
        <taxon>Magnoliopsida</taxon>
        <taxon>eudicotyledons</taxon>
        <taxon>Gunneridae</taxon>
        <taxon>Pentapetalae</taxon>
        <taxon>rosids</taxon>
        <taxon>fabids</taxon>
        <taxon>Fabales</taxon>
        <taxon>Fabaceae</taxon>
        <taxon>Papilionoideae</taxon>
        <taxon>50 kb inversion clade</taxon>
        <taxon>NPAAA clade</taxon>
        <taxon>indigoferoid/millettioid clade</taxon>
        <taxon>Phaseoleae</taxon>
        <taxon>Psophocarpus</taxon>
    </lineage>
</organism>
<dbReference type="EMBL" id="JAYMYS010000008">
    <property type="protein sequence ID" value="KAK7384699.1"/>
    <property type="molecule type" value="Genomic_DNA"/>
</dbReference>
<name>A0AAN9RXT3_PSOTE</name>